<keyword evidence="2" id="KW-0963">Cytoplasm</keyword>
<sequence>MPTSIRLAPETERRLNALAARTGRSKAFYLREMIEQGLDEMEDYYLASEVLDRVRKGEEKLIALEDVERDLGLAD</sequence>
<reference evidence="4" key="1">
    <citation type="journal article" date="2015" name="Nature">
        <title>Complex archaea that bridge the gap between prokaryotes and eukaryotes.</title>
        <authorList>
            <person name="Spang A."/>
            <person name="Saw J.H."/>
            <person name="Jorgensen S.L."/>
            <person name="Zaremba-Niedzwiedzka K."/>
            <person name="Martijn J."/>
            <person name="Lind A.E."/>
            <person name="van Eijk R."/>
            <person name="Schleper C."/>
            <person name="Guy L."/>
            <person name="Ettema T.J."/>
        </authorList>
    </citation>
    <scope>NUCLEOTIDE SEQUENCE</scope>
</reference>
<accession>A0A0F9UM70</accession>
<dbReference type="InterPro" id="IPR010985">
    <property type="entry name" value="Ribbon_hlx_hlx"/>
</dbReference>
<dbReference type="EMBL" id="LAZR01000127">
    <property type="protein sequence ID" value="KKN88582.1"/>
    <property type="molecule type" value="Genomic_DNA"/>
</dbReference>
<proteinExistence type="predicted"/>
<dbReference type="GO" id="GO:0006355">
    <property type="term" value="P:regulation of DNA-templated transcription"/>
    <property type="evidence" value="ECO:0007669"/>
    <property type="project" value="InterPro"/>
</dbReference>
<gene>
    <name evidence="4" type="ORF">LCGC14_0246930</name>
</gene>
<evidence type="ECO:0008006" key="5">
    <source>
        <dbReference type="Google" id="ProtNLM"/>
    </source>
</evidence>
<dbReference type="GO" id="GO:0005737">
    <property type="term" value="C:cytoplasm"/>
    <property type="evidence" value="ECO:0007669"/>
    <property type="project" value="UniProtKB-SubCell"/>
</dbReference>
<dbReference type="Pfam" id="PF05509">
    <property type="entry name" value="TraY"/>
    <property type="match status" value="1"/>
</dbReference>
<organism evidence="4">
    <name type="scientific">marine sediment metagenome</name>
    <dbReference type="NCBI Taxonomy" id="412755"/>
    <lineage>
        <taxon>unclassified sequences</taxon>
        <taxon>metagenomes</taxon>
        <taxon>ecological metagenomes</taxon>
    </lineage>
</organism>
<keyword evidence="3" id="KW-0238">DNA-binding</keyword>
<dbReference type="InterPro" id="IPR008876">
    <property type="entry name" value="TraY"/>
</dbReference>
<evidence type="ECO:0000256" key="3">
    <source>
        <dbReference type="ARBA" id="ARBA00023125"/>
    </source>
</evidence>
<comment type="caution">
    <text evidence="4">The sequence shown here is derived from an EMBL/GenBank/DDBJ whole genome shotgun (WGS) entry which is preliminary data.</text>
</comment>
<comment type="subcellular location">
    <subcellularLocation>
        <location evidence="1">Cytoplasm</location>
    </subcellularLocation>
</comment>
<protein>
    <recommendedName>
        <fullName evidence="5">Ribbon-helix-helix protein CopG domain-containing protein</fullName>
    </recommendedName>
</protein>
<dbReference type="SUPFAM" id="SSF47598">
    <property type="entry name" value="Ribbon-helix-helix"/>
    <property type="match status" value="1"/>
</dbReference>
<evidence type="ECO:0000256" key="2">
    <source>
        <dbReference type="ARBA" id="ARBA00022490"/>
    </source>
</evidence>
<dbReference type="GO" id="GO:0003677">
    <property type="term" value="F:DNA binding"/>
    <property type="evidence" value="ECO:0007669"/>
    <property type="project" value="UniProtKB-KW"/>
</dbReference>
<name>A0A0F9UM70_9ZZZZ</name>
<evidence type="ECO:0000313" key="4">
    <source>
        <dbReference type="EMBL" id="KKN88582.1"/>
    </source>
</evidence>
<evidence type="ECO:0000256" key="1">
    <source>
        <dbReference type="ARBA" id="ARBA00004496"/>
    </source>
</evidence>
<dbReference type="AlphaFoldDB" id="A0A0F9UM70"/>